<feature type="domain" description="POTRA" evidence="8">
    <location>
        <begin position="86"/>
        <end position="157"/>
    </location>
</feature>
<evidence type="ECO:0000256" key="1">
    <source>
        <dbReference type="ARBA" id="ARBA00004370"/>
    </source>
</evidence>
<dbReference type="InterPro" id="IPR010827">
    <property type="entry name" value="BamA/TamA_POTRA"/>
</dbReference>
<comment type="caution">
    <text evidence="9">The sequence shown here is derived from an EMBL/GenBank/DDBJ whole genome shotgun (WGS) entry which is preliminary data.</text>
</comment>
<keyword evidence="3" id="KW-0812">Transmembrane</keyword>
<keyword evidence="4" id="KW-0677">Repeat</keyword>
<evidence type="ECO:0000256" key="6">
    <source>
        <dbReference type="ARBA" id="ARBA00023237"/>
    </source>
</evidence>
<evidence type="ECO:0000256" key="5">
    <source>
        <dbReference type="ARBA" id="ARBA00023136"/>
    </source>
</evidence>
<proteinExistence type="predicted"/>
<dbReference type="PANTHER" id="PTHR12815:SF18">
    <property type="entry name" value="SORTING AND ASSEMBLY MACHINERY COMPONENT 50 HOMOLOG"/>
    <property type="match status" value="1"/>
</dbReference>
<evidence type="ECO:0000256" key="2">
    <source>
        <dbReference type="ARBA" id="ARBA00022452"/>
    </source>
</evidence>
<gene>
    <name evidence="9" type="primary">bamA</name>
    <name evidence="9" type="ORF">ACFPT7_02820</name>
</gene>
<dbReference type="Gene3D" id="3.10.20.310">
    <property type="entry name" value="membrane protein fhac"/>
    <property type="match status" value="5"/>
</dbReference>
<protein>
    <recommendedName>
        <fullName evidence="7">Outer membrane protein assembly factor BamA</fullName>
    </recommendedName>
</protein>
<keyword evidence="2" id="KW-1134">Transmembrane beta strand</keyword>
<dbReference type="InterPro" id="IPR039910">
    <property type="entry name" value="D15-like"/>
</dbReference>
<evidence type="ECO:0000256" key="7">
    <source>
        <dbReference type="NCBIfam" id="TIGR03303"/>
    </source>
</evidence>
<organism evidence="9 10">
    <name type="scientific">Acidicapsa dinghuensis</name>
    <dbReference type="NCBI Taxonomy" id="2218256"/>
    <lineage>
        <taxon>Bacteria</taxon>
        <taxon>Pseudomonadati</taxon>
        <taxon>Acidobacteriota</taxon>
        <taxon>Terriglobia</taxon>
        <taxon>Terriglobales</taxon>
        <taxon>Acidobacteriaceae</taxon>
        <taxon>Acidicapsa</taxon>
    </lineage>
</organism>
<name>A0ABW1EBA1_9BACT</name>
<evidence type="ECO:0000313" key="10">
    <source>
        <dbReference type="Proteomes" id="UP001596091"/>
    </source>
</evidence>
<dbReference type="PROSITE" id="PS51779">
    <property type="entry name" value="POTRA"/>
    <property type="match status" value="3"/>
</dbReference>
<dbReference type="InterPro" id="IPR000184">
    <property type="entry name" value="Bac_surfAg_D15"/>
</dbReference>
<feature type="domain" description="POTRA" evidence="8">
    <location>
        <begin position="433"/>
        <end position="510"/>
    </location>
</feature>
<feature type="domain" description="POTRA" evidence="8">
    <location>
        <begin position="351"/>
        <end position="430"/>
    </location>
</feature>
<accession>A0ABW1EBA1</accession>
<comment type="subcellular location">
    <subcellularLocation>
        <location evidence="1">Membrane</location>
    </subcellularLocation>
</comment>
<dbReference type="Gene3D" id="2.40.160.50">
    <property type="entry name" value="membrane protein fhac: a member of the omp85/tpsb transporter family"/>
    <property type="match status" value="1"/>
</dbReference>
<dbReference type="EMBL" id="JBHSPH010000001">
    <property type="protein sequence ID" value="MFC5861219.1"/>
    <property type="molecule type" value="Genomic_DNA"/>
</dbReference>
<dbReference type="PANTHER" id="PTHR12815">
    <property type="entry name" value="SORTING AND ASSEMBLY MACHINERY SAMM50 PROTEIN FAMILY MEMBER"/>
    <property type="match status" value="1"/>
</dbReference>
<dbReference type="InterPro" id="IPR034746">
    <property type="entry name" value="POTRA"/>
</dbReference>
<keyword evidence="10" id="KW-1185">Reference proteome</keyword>
<dbReference type="RefSeq" id="WP_263334163.1">
    <property type="nucleotide sequence ID" value="NZ_JAGSYH010000002.1"/>
</dbReference>
<evidence type="ECO:0000256" key="4">
    <source>
        <dbReference type="ARBA" id="ARBA00022737"/>
    </source>
</evidence>
<keyword evidence="5" id="KW-0472">Membrane</keyword>
<evidence type="ECO:0000256" key="3">
    <source>
        <dbReference type="ARBA" id="ARBA00022692"/>
    </source>
</evidence>
<keyword evidence="6" id="KW-0998">Cell outer membrane</keyword>
<dbReference type="Pfam" id="PF01103">
    <property type="entry name" value="Omp85"/>
    <property type="match status" value="1"/>
</dbReference>
<sequence length="997" mass="111113">MSREGVLIFPVKSIHALQRNNCSPQGLASVKSRHTQVRDGDSIRYTGGGTSTSFFQRKGGISPILFRLCAVLLLTAASAAALAQSLTIDQIRVIGNRRIPKETILARLFTHVGDTYDPSSVERDFNSLWNTGYFEDLRIEREDTEKGVVLVIYLKEKPNIREIKYNGLNSVTESDVLDRYKKEKVSLSQESQYDATKVKQAETVIKELLAEHGHQFATIKTEVKNIPPASVQIIFNIKEGPTVKVGNIRFVGNQHISSLVLRRSMKNLKPIGIPYSIVFENLFAKTFDSSRLEEDAERVRQAYRDKGYYNAAVESPRTQIRDQGGLNFFTFRPNKGKRIDILMPVEEGERYRLAGIHFTGNKAVTNVRALRASFPLKDGDWFSATLTQKGMDNLKKAYGQLGYINFGLIPKADIDEAKKTVTMTMDIDEGKPFYVGRIEIQGNTLTRDRVIRRELLLQEGQVYNSNLWEMSLLRLNQLDYFDPLKVDQDSEAHQDTENGTVDLLLKVKEKGKNSIGLNGGVSGLSGAFLGLNYQTNNFLGLGETLSLQANIGNINRQFLFGFTQPYFKNKPINLGIQLFNTKSDYNSAKALQATSGQSANLTTQQQSLLQNYNNSTVGMNFSLSYPLPRHNFQRVGFTYSLTDSDITAFSTASQNLFQNIAFRSGIQGQNALNGIVNSNASFSYTFNTVSNPIRPRNGKEISAVFQIAGIGGNVRYIFPAIAYKQFFPMHNLKFDPEGRNILGWRLEAKYIQGWGGDVAPPNNRFYAGGEADIRGFDIRTATPYAYIPNKINFNLTNPDGTCVPRDPNNPQLNQCIQVLLPVYSVVSVGGDFNLTNNLEYRIPIAGPVTFAFFDDFSVDTSLNGGQLRESPEGAAALNAPLYGCPVYNNGACEGGTHVTFDPRIRPLPGTNLQPRMSLGAEIVSMMPIINAPVRLYYAINPLKLNEQVDGENLITRDMFPPGGAGDYSYAQAIQLYGSRYQLREPAKTFRLTVSTTF</sequence>
<evidence type="ECO:0000259" key="8">
    <source>
        <dbReference type="PROSITE" id="PS51779"/>
    </source>
</evidence>
<dbReference type="InterPro" id="IPR023707">
    <property type="entry name" value="OM_assembly_BamA"/>
</dbReference>
<reference evidence="10" key="1">
    <citation type="journal article" date="2019" name="Int. J. Syst. Evol. Microbiol.">
        <title>The Global Catalogue of Microorganisms (GCM) 10K type strain sequencing project: providing services to taxonomists for standard genome sequencing and annotation.</title>
        <authorList>
            <consortium name="The Broad Institute Genomics Platform"/>
            <consortium name="The Broad Institute Genome Sequencing Center for Infectious Disease"/>
            <person name="Wu L."/>
            <person name="Ma J."/>
        </authorList>
    </citation>
    <scope>NUCLEOTIDE SEQUENCE [LARGE SCALE GENOMIC DNA]</scope>
    <source>
        <strain evidence="10">JCM 4087</strain>
    </source>
</reference>
<dbReference type="Proteomes" id="UP001596091">
    <property type="component" value="Unassembled WGS sequence"/>
</dbReference>
<evidence type="ECO:0000313" key="9">
    <source>
        <dbReference type="EMBL" id="MFC5861219.1"/>
    </source>
</evidence>
<dbReference type="NCBIfam" id="TIGR03303">
    <property type="entry name" value="OM_YaeT"/>
    <property type="match status" value="1"/>
</dbReference>
<dbReference type="Pfam" id="PF07244">
    <property type="entry name" value="POTRA"/>
    <property type="match status" value="5"/>
</dbReference>